<name>A0A2T7U8E6_9BURK</name>
<evidence type="ECO:0000313" key="2">
    <source>
        <dbReference type="Proteomes" id="UP000037507"/>
    </source>
</evidence>
<protein>
    <recommendedName>
        <fullName evidence="3">Addiction module toxin RelE</fullName>
    </recommendedName>
</protein>
<dbReference type="Proteomes" id="UP000037507">
    <property type="component" value="Unassembled WGS sequence"/>
</dbReference>
<dbReference type="GO" id="GO:0003723">
    <property type="term" value="F:RNA binding"/>
    <property type="evidence" value="ECO:0007669"/>
    <property type="project" value="InterPro"/>
</dbReference>
<dbReference type="AlphaFoldDB" id="A0A2T7U8E6"/>
<evidence type="ECO:0000313" key="1">
    <source>
        <dbReference type="EMBL" id="PVE40943.1"/>
    </source>
</evidence>
<organism evidence="1 2">
    <name type="scientific">Limnohabitans planktonicus II-D5</name>
    <dbReference type="NCBI Taxonomy" id="1293045"/>
    <lineage>
        <taxon>Bacteria</taxon>
        <taxon>Pseudomonadati</taxon>
        <taxon>Pseudomonadota</taxon>
        <taxon>Betaproteobacteria</taxon>
        <taxon>Burkholderiales</taxon>
        <taxon>Comamonadaceae</taxon>
        <taxon>Limnohabitans</taxon>
    </lineage>
</organism>
<keyword evidence="2" id="KW-1185">Reference proteome</keyword>
<comment type="caution">
    <text evidence="1">The sequence shown here is derived from an EMBL/GenBank/DDBJ whole genome shotgun (WGS) entry which is preliminary data.</text>
</comment>
<reference evidence="1" key="1">
    <citation type="submission" date="2017-04" db="EMBL/GenBank/DDBJ databases">
        <title>Unexpected and diverse lifestyles within the genus Limnohabitans.</title>
        <authorList>
            <person name="Kasalicky V."/>
            <person name="Mehrshad M."/>
            <person name="Andrei S.-A."/>
            <person name="Salcher M."/>
            <person name="Kratochvilova H."/>
            <person name="Simek K."/>
            <person name="Ghai R."/>
        </authorList>
    </citation>
    <scope>NUCLEOTIDE SEQUENCE [LARGE SCALE GENOMIC DNA]</scope>
    <source>
        <strain evidence="1">II-D5</strain>
    </source>
</reference>
<dbReference type="EMBL" id="LFYT02000050">
    <property type="protein sequence ID" value="PVE40943.1"/>
    <property type="molecule type" value="Genomic_DNA"/>
</dbReference>
<dbReference type="GO" id="GO:0110001">
    <property type="term" value="C:toxin-antitoxin complex"/>
    <property type="evidence" value="ECO:0007669"/>
    <property type="project" value="InterPro"/>
</dbReference>
<evidence type="ECO:0008006" key="3">
    <source>
        <dbReference type="Google" id="ProtNLM"/>
    </source>
</evidence>
<proteinExistence type="predicted"/>
<accession>A0A2T7U8E6</accession>
<dbReference type="GO" id="GO:0004519">
    <property type="term" value="F:endonuclease activity"/>
    <property type="evidence" value="ECO:0007669"/>
    <property type="project" value="InterPro"/>
</dbReference>
<dbReference type="RefSeq" id="WP_083451125.1">
    <property type="nucleotide sequence ID" value="NZ_LFYT02000050.1"/>
</dbReference>
<dbReference type="Pfam" id="PF09907">
    <property type="entry name" value="HigB_toxin"/>
    <property type="match status" value="1"/>
</dbReference>
<dbReference type="InterPro" id="IPR018669">
    <property type="entry name" value="Toxin_HigB"/>
</dbReference>
<gene>
    <name evidence="1" type="ORF">H663_019835</name>
</gene>
<sequence length="60" mass="7186">MKNTFNTADYVAPYTVFDIAGNHFRIIAVIHYNRQKLYIREVLTHAQYDDWTQAHRSRKS</sequence>